<organism evidence="1 2">
    <name type="scientific">Desulfoscipio geothermicus DSM 3669</name>
    <dbReference type="NCBI Taxonomy" id="1121426"/>
    <lineage>
        <taxon>Bacteria</taxon>
        <taxon>Bacillati</taxon>
        <taxon>Bacillota</taxon>
        <taxon>Clostridia</taxon>
        <taxon>Eubacteriales</taxon>
        <taxon>Desulfallaceae</taxon>
        <taxon>Desulfoscipio</taxon>
    </lineage>
</organism>
<reference evidence="2" key="1">
    <citation type="submission" date="2016-10" db="EMBL/GenBank/DDBJ databases">
        <authorList>
            <person name="Varghese N."/>
            <person name="Submissions S."/>
        </authorList>
    </citation>
    <scope>NUCLEOTIDE SEQUENCE [LARGE SCALE GENOMIC DNA]</scope>
    <source>
        <strain evidence="2">DSM 3669</strain>
    </source>
</reference>
<dbReference type="Pfam" id="PF11553">
    <property type="entry name" value="DUF3231"/>
    <property type="match status" value="1"/>
</dbReference>
<dbReference type="Proteomes" id="UP000199584">
    <property type="component" value="Unassembled WGS sequence"/>
</dbReference>
<dbReference type="InterPro" id="IPR012347">
    <property type="entry name" value="Ferritin-like"/>
</dbReference>
<name>A0A1I6DI72_9FIRM</name>
<dbReference type="Gene3D" id="1.20.1260.10">
    <property type="match status" value="1"/>
</dbReference>
<dbReference type="AlphaFoldDB" id="A0A1I6DI72"/>
<protein>
    <submittedName>
        <fullName evidence="1">Uncharacterized protein</fullName>
    </submittedName>
</protein>
<dbReference type="InterPro" id="IPR021617">
    <property type="entry name" value="DUF3231"/>
</dbReference>
<sequence length="173" mass="20118">MVDVMDKLQKITEFGKSTREKQRYINVGEVFHVWDILVVKWDAMETAQIFENFINDNDLKFINHQVVNALQSGINDMENLMNDYGIPFPVRPPAGNKSTIHLEFFSDKFIFQNLHEAIQTFFPILATSFMQSTTPKIRKAIKNHLLLTLELHEQIVEYGKLKGFLNEAPVYRA</sequence>
<evidence type="ECO:0000313" key="2">
    <source>
        <dbReference type="Proteomes" id="UP000199584"/>
    </source>
</evidence>
<accession>A0A1I6DI72</accession>
<evidence type="ECO:0000313" key="1">
    <source>
        <dbReference type="EMBL" id="SFR05129.1"/>
    </source>
</evidence>
<proteinExistence type="predicted"/>
<dbReference type="OrthoDB" id="1807877at2"/>
<keyword evidence="2" id="KW-1185">Reference proteome</keyword>
<gene>
    <name evidence="1" type="ORF">SAMN05660706_11165</name>
</gene>
<dbReference type="STRING" id="39060.SAMN05660706_11165"/>
<dbReference type="EMBL" id="FOYM01000011">
    <property type="protein sequence ID" value="SFR05129.1"/>
    <property type="molecule type" value="Genomic_DNA"/>
</dbReference>